<dbReference type="GO" id="GO:0005829">
    <property type="term" value="C:cytosol"/>
    <property type="evidence" value="ECO:0007669"/>
    <property type="project" value="TreeGrafter"/>
</dbReference>
<sequence length="215" mass="24048">MSDPIRLAVLASGSGTNLQAFIDAIKSGELNAKIALVISDNPDAYALTRARKNKIPAYYVGREKFNSREDYELKMVKMIKEADADLVLLAGFMRLLSPVFLHHFPNRIMNIHPSLLPAFPGLDAQGQALEYGVKVTGCTVHFVDEGMDTGPIILQAAVPVYTGDTRDELAYRIQMEEHRIYPEAVRLYQAGRLKIDGRRVIILPEEECRNETCLD</sequence>
<feature type="site" description="Raises pKa of active site His" evidence="6">
    <location>
        <position position="148"/>
    </location>
</feature>
<dbReference type="GO" id="GO:0006189">
    <property type="term" value="P:'de novo' IMP biosynthetic process"/>
    <property type="evidence" value="ECO:0007669"/>
    <property type="project" value="UniProtKB-UniRule"/>
</dbReference>
<dbReference type="InterPro" id="IPR036477">
    <property type="entry name" value="Formyl_transf_N_sf"/>
</dbReference>
<dbReference type="Gene3D" id="3.40.50.170">
    <property type="entry name" value="Formyl transferase, N-terminal domain"/>
    <property type="match status" value="1"/>
</dbReference>
<dbReference type="Pfam" id="PF00551">
    <property type="entry name" value="Formyl_trans_N"/>
    <property type="match status" value="1"/>
</dbReference>
<reference evidence="8 9" key="1">
    <citation type="submission" date="2016-07" db="EMBL/GenBank/DDBJ databases">
        <title>Genome and transcriptome analysis of iron-reducing fermentative bacteria Anoxybacter fermentans.</title>
        <authorList>
            <person name="Zeng X."/>
            <person name="Shao Z."/>
        </authorList>
    </citation>
    <scope>NUCLEOTIDE SEQUENCE [LARGE SCALE GENOMIC DNA]</scope>
    <source>
        <strain evidence="8 9">DY22613</strain>
    </source>
</reference>
<keyword evidence="2 6" id="KW-0808">Transferase</keyword>
<evidence type="ECO:0000256" key="6">
    <source>
        <dbReference type="HAMAP-Rule" id="MF_01930"/>
    </source>
</evidence>
<evidence type="ECO:0000256" key="1">
    <source>
        <dbReference type="ARBA" id="ARBA00005054"/>
    </source>
</evidence>
<dbReference type="EMBL" id="CP016379">
    <property type="protein sequence ID" value="AZR74230.1"/>
    <property type="molecule type" value="Genomic_DNA"/>
</dbReference>
<dbReference type="RefSeq" id="WP_127017586.1">
    <property type="nucleotide sequence ID" value="NZ_CP016379.1"/>
</dbReference>
<dbReference type="GO" id="GO:0004644">
    <property type="term" value="F:phosphoribosylglycinamide formyltransferase activity"/>
    <property type="evidence" value="ECO:0007669"/>
    <property type="project" value="UniProtKB-UniRule"/>
</dbReference>
<proteinExistence type="inferred from homology"/>
<gene>
    <name evidence="6" type="primary">purN</name>
    <name evidence="8" type="ORF">BBF96_12975</name>
</gene>
<feature type="domain" description="Formyl transferase N-terminal" evidence="7">
    <location>
        <begin position="6"/>
        <end position="185"/>
    </location>
</feature>
<feature type="active site" description="Proton donor" evidence="6">
    <location>
        <position position="112"/>
    </location>
</feature>
<dbReference type="PANTHER" id="PTHR43369">
    <property type="entry name" value="PHOSPHORIBOSYLGLYCINAMIDE FORMYLTRANSFERASE"/>
    <property type="match status" value="1"/>
</dbReference>
<comment type="function">
    <text evidence="6">Catalyzes the transfer of a formyl group from 10-formyltetrahydrofolate to 5-phospho-ribosyl-glycinamide (GAR), producing 5-phospho-ribosyl-N-formylglycinamide (FGAR) and tetrahydrofolate.</text>
</comment>
<keyword evidence="9" id="KW-1185">Reference proteome</keyword>
<feature type="binding site" evidence="6">
    <location>
        <position position="68"/>
    </location>
    <ligand>
        <name>(6R)-10-formyltetrahydrofolate</name>
        <dbReference type="ChEBI" id="CHEBI:195366"/>
    </ligand>
</feature>
<dbReference type="SUPFAM" id="SSF53328">
    <property type="entry name" value="Formyltransferase"/>
    <property type="match status" value="1"/>
</dbReference>
<comment type="catalytic activity">
    <reaction evidence="5 6">
        <text>N(1)-(5-phospho-beta-D-ribosyl)glycinamide + (6R)-10-formyltetrahydrofolate = N(2)-formyl-N(1)-(5-phospho-beta-D-ribosyl)glycinamide + (6S)-5,6,7,8-tetrahydrofolate + H(+)</text>
        <dbReference type="Rhea" id="RHEA:15053"/>
        <dbReference type="ChEBI" id="CHEBI:15378"/>
        <dbReference type="ChEBI" id="CHEBI:57453"/>
        <dbReference type="ChEBI" id="CHEBI:143788"/>
        <dbReference type="ChEBI" id="CHEBI:147286"/>
        <dbReference type="ChEBI" id="CHEBI:195366"/>
        <dbReference type="EC" id="2.1.2.2"/>
    </reaction>
</comment>
<feature type="binding site" evidence="6">
    <location>
        <begin position="15"/>
        <end position="17"/>
    </location>
    <ligand>
        <name>N(1)-(5-phospho-beta-D-ribosyl)glycinamide</name>
        <dbReference type="ChEBI" id="CHEBI:143788"/>
    </ligand>
</feature>
<dbReference type="InterPro" id="IPR001555">
    <property type="entry name" value="GART_AS"/>
</dbReference>
<evidence type="ECO:0000313" key="8">
    <source>
        <dbReference type="EMBL" id="AZR74230.1"/>
    </source>
</evidence>
<dbReference type="NCBIfam" id="TIGR00639">
    <property type="entry name" value="PurN"/>
    <property type="match status" value="1"/>
</dbReference>
<name>A0A3Q9HSD5_9FIRM</name>
<dbReference type="InterPro" id="IPR004607">
    <property type="entry name" value="GART"/>
</dbReference>
<feature type="binding site" evidence="6">
    <location>
        <position position="110"/>
    </location>
    <ligand>
        <name>(6R)-10-formyltetrahydrofolate</name>
        <dbReference type="ChEBI" id="CHEBI:195366"/>
    </ligand>
</feature>
<dbReference type="UniPathway" id="UPA00074">
    <property type="reaction ID" value="UER00126"/>
</dbReference>
<dbReference type="EC" id="2.1.2.2" evidence="6"/>
<organism evidence="8 9">
    <name type="scientific">Anoxybacter fermentans</name>
    <dbReference type="NCBI Taxonomy" id="1323375"/>
    <lineage>
        <taxon>Bacteria</taxon>
        <taxon>Bacillati</taxon>
        <taxon>Bacillota</taxon>
        <taxon>Clostridia</taxon>
        <taxon>Halanaerobiales</taxon>
        <taxon>Anoxybacter</taxon>
    </lineage>
</organism>
<dbReference type="PROSITE" id="PS00373">
    <property type="entry name" value="GART"/>
    <property type="match status" value="1"/>
</dbReference>
<comment type="similarity">
    <text evidence="4 6">Belongs to the GART family.</text>
</comment>
<evidence type="ECO:0000256" key="4">
    <source>
        <dbReference type="ARBA" id="ARBA00038440"/>
    </source>
</evidence>
<dbReference type="CDD" id="cd08645">
    <property type="entry name" value="FMT_core_GART"/>
    <property type="match status" value="1"/>
</dbReference>
<accession>A0A3Q9HSD5</accession>
<comment type="pathway">
    <text evidence="1 6">Purine metabolism; IMP biosynthesis via de novo pathway; N(2)-formyl-N(1)-(5-phospho-D-ribosyl)glycinamide from N(1)-(5-phospho-D-ribosyl)glycinamide (10-formyl THF route): step 1/1.</text>
</comment>
<dbReference type="InterPro" id="IPR002376">
    <property type="entry name" value="Formyl_transf_N"/>
</dbReference>
<dbReference type="FunFam" id="3.40.50.170:FF:000007">
    <property type="entry name" value="Phosphoribosylglycinamide formyltransferase"/>
    <property type="match status" value="1"/>
</dbReference>
<dbReference type="Proteomes" id="UP000267250">
    <property type="component" value="Chromosome"/>
</dbReference>
<evidence type="ECO:0000313" key="9">
    <source>
        <dbReference type="Proteomes" id="UP000267250"/>
    </source>
</evidence>
<evidence type="ECO:0000256" key="5">
    <source>
        <dbReference type="ARBA" id="ARBA00047664"/>
    </source>
</evidence>
<dbReference type="PANTHER" id="PTHR43369:SF2">
    <property type="entry name" value="PHOSPHORIBOSYLGLYCINAMIDE FORMYLTRANSFERASE"/>
    <property type="match status" value="1"/>
</dbReference>
<keyword evidence="3 6" id="KW-0658">Purine biosynthesis</keyword>
<dbReference type="KEGG" id="aft:BBF96_12975"/>
<evidence type="ECO:0000259" key="7">
    <source>
        <dbReference type="Pfam" id="PF00551"/>
    </source>
</evidence>
<evidence type="ECO:0000256" key="3">
    <source>
        <dbReference type="ARBA" id="ARBA00022755"/>
    </source>
</evidence>
<dbReference type="OrthoDB" id="9806170at2"/>
<feature type="binding site" evidence="6">
    <location>
        <begin position="93"/>
        <end position="96"/>
    </location>
    <ligand>
        <name>(6R)-10-formyltetrahydrofolate</name>
        <dbReference type="ChEBI" id="CHEBI:195366"/>
    </ligand>
</feature>
<protein>
    <recommendedName>
        <fullName evidence="6">Phosphoribosylglycinamide formyltransferase</fullName>
        <ecNumber evidence="6">2.1.2.2</ecNumber>
    </recommendedName>
    <alternativeName>
        <fullName evidence="6">5'-phosphoribosylglycinamide transformylase</fullName>
    </alternativeName>
    <alternativeName>
        <fullName evidence="6">GAR transformylase</fullName>
        <shortName evidence="6">GART</shortName>
    </alternativeName>
</protein>
<dbReference type="AlphaFoldDB" id="A0A3Q9HSD5"/>
<evidence type="ECO:0000256" key="2">
    <source>
        <dbReference type="ARBA" id="ARBA00022679"/>
    </source>
</evidence>
<dbReference type="HAMAP" id="MF_01930">
    <property type="entry name" value="PurN"/>
    <property type="match status" value="1"/>
</dbReference>